<dbReference type="Proteomes" id="UP001501072">
    <property type="component" value="Unassembled WGS sequence"/>
</dbReference>
<sequence>MDALFQKPPRALGVQVPRGGRVRHEHRPPALQAPRLGRAGGEADRFARRCRRLVGERAARGRTAQGGDRPGELLAAQDLLGQFHGDKVGEAPGRRLGRLLRGALHAQGGADAHPGVVEEFQALACHLARPVSARSSVVSLSVTTLPA</sequence>
<evidence type="ECO:0000313" key="2">
    <source>
        <dbReference type="EMBL" id="GAA1015617.1"/>
    </source>
</evidence>
<keyword evidence="3" id="KW-1185">Reference proteome</keyword>
<comment type="caution">
    <text evidence="2">The sequence shown here is derived from an EMBL/GenBank/DDBJ whole genome shotgun (WGS) entry which is preliminary data.</text>
</comment>
<proteinExistence type="predicted"/>
<gene>
    <name evidence="2" type="ORF">GCM10009564_48620</name>
</gene>
<protein>
    <submittedName>
        <fullName evidence="2">Uncharacterized protein</fullName>
    </submittedName>
</protein>
<evidence type="ECO:0000256" key="1">
    <source>
        <dbReference type="SAM" id="MobiDB-lite"/>
    </source>
</evidence>
<reference evidence="3" key="1">
    <citation type="journal article" date="2019" name="Int. J. Syst. Evol. Microbiol.">
        <title>The Global Catalogue of Microorganisms (GCM) 10K type strain sequencing project: providing services to taxonomists for standard genome sequencing and annotation.</title>
        <authorList>
            <consortium name="The Broad Institute Genomics Platform"/>
            <consortium name="The Broad Institute Genome Sequencing Center for Infectious Disease"/>
            <person name="Wu L."/>
            <person name="Ma J."/>
        </authorList>
    </citation>
    <scope>NUCLEOTIDE SEQUENCE [LARGE SCALE GENOMIC DNA]</scope>
    <source>
        <strain evidence="3">JCM 11269</strain>
    </source>
</reference>
<feature type="region of interest" description="Disordered" evidence="1">
    <location>
        <begin position="1"/>
        <end position="27"/>
    </location>
</feature>
<dbReference type="EMBL" id="BAAAHU010000067">
    <property type="protein sequence ID" value="GAA1015617.1"/>
    <property type="molecule type" value="Genomic_DNA"/>
</dbReference>
<organism evidence="2 3">
    <name type="scientific">Streptomyces thermogriseus</name>
    <dbReference type="NCBI Taxonomy" id="75292"/>
    <lineage>
        <taxon>Bacteria</taxon>
        <taxon>Bacillati</taxon>
        <taxon>Actinomycetota</taxon>
        <taxon>Actinomycetes</taxon>
        <taxon>Kitasatosporales</taxon>
        <taxon>Streptomycetaceae</taxon>
        <taxon>Streptomyces</taxon>
    </lineage>
</organism>
<name>A0ABP4DNA7_9ACTN</name>
<evidence type="ECO:0000313" key="3">
    <source>
        <dbReference type="Proteomes" id="UP001501072"/>
    </source>
</evidence>
<accession>A0ABP4DNA7</accession>